<feature type="transmembrane region" description="Helical" evidence="1">
    <location>
        <begin position="12"/>
        <end position="29"/>
    </location>
</feature>
<proteinExistence type="predicted"/>
<evidence type="ECO:0000256" key="1">
    <source>
        <dbReference type="SAM" id="Phobius"/>
    </source>
</evidence>
<accession>A0A0F9R0I1</accession>
<keyword evidence="1" id="KW-0812">Transmembrane</keyword>
<evidence type="ECO:0000313" key="2">
    <source>
        <dbReference type="EMBL" id="KKN50120.1"/>
    </source>
</evidence>
<gene>
    <name evidence="2" type="ORF">LCGC14_0636180</name>
</gene>
<keyword evidence="1" id="KW-1133">Transmembrane helix</keyword>
<organism evidence="2">
    <name type="scientific">marine sediment metagenome</name>
    <dbReference type="NCBI Taxonomy" id="412755"/>
    <lineage>
        <taxon>unclassified sequences</taxon>
        <taxon>metagenomes</taxon>
        <taxon>ecological metagenomes</taxon>
    </lineage>
</organism>
<dbReference type="AlphaFoldDB" id="A0A0F9R0I1"/>
<keyword evidence="1" id="KW-0472">Membrane</keyword>
<sequence>MVDTKINFETLLAFVIAIAIVVGFVSIFLSGLNEFSETDACQDEGCAFDNPAGFCAINSSSEGSGIACLTTPRESLPLGVLFTVVLGIVFAAAVFVGLRKILKG</sequence>
<dbReference type="EMBL" id="LAZR01001133">
    <property type="protein sequence ID" value="KKN50120.1"/>
    <property type="molecule type" value="Genomic_DNA"/>
</dbReference>
<name>A0A0F9R0I1_9ZZZZ</name>
<feature type="transmembrane region" description="Helical" evidence="1">
    <location>
        <begin position="79"/>
        <end position="98"/>
    </location>
</feature>
<protein>
    <submittedName>
        <fullName evidence="2">Uncharacterized protein</fullName>
    </submittedName>
</protein>
<reference evidence="2" key="1">
    <citation type="journal article" date="2015" name="Nature">
        <title>Complex archaea that bridge the gap between prokaryotes and eukaryotes.</title>
        <authorList>
            <person name="Spang A."/>
            <person name="Saw J.H."/>
            <person name="Jorgensen S.L."/>
            <person name="Zaremba-Niedzwiedzka K."/>
            <person name="Martijn J."/>
            <person name="Lind A.E."/>
            <person name="van Eijk R."/>
            <person name="Schleper C."/>
            <person name="Guy L."/>
            <person name="Ettema T.J."/>
        </authorList>
    </citation>
    <scope>NUCLEOTIDE SEQUENCE</scope>
</reference>
<comment type="caution">
    <text evidence="2">The sequence shown here is derived from an EMBL/GenBank/DDBJ whole genome shotgun (WGS) entry which is preliminary data.</text>
</comment>